<keyword evidence="1" id="KW-0732">Signal</keyword>
<evidence type="ECO:0008006" key="4">
    <source>
        <dbReference type="Google" id="ProtNLM"/>
    </source>
</evidence>
<evidence type="ECO:0000313" key="3">
    <source>
        <dbReference type="Proteomes" id="UP001500456"/>
    </source>
</evidence>
<gene>
    <name evidence="2" type="ORF">GCM10022232_60930</name>
</gene>
<accession>A0ABP7SG68</accession>
<dbReference type="InterPro" id="IPR036366">
    <property type="entry name" value="PGBDSf"/>
</dbReference>
<dbReference type="Gene3D" id="1.10.101.10">
    <property type="entry name" value="PGBD-like superfamily/PGBD"/>
    <property type="match status" value="1"/>
</dbReference>
<keyword evidence="3" id="KW-1185">Reference proteome</keyword>
<dbReference type="RefSeq" id="WP_345567667.1">
    <property type="nucleotide sequence ID" value="NZ_BAAAZX010000019.1"/>
</dbReference>
<evidence type="ECO:0000313" key="2">
    <source>
        <dbReference type="EMBL" id="GAA4011335.1"/>
    </source>
</evidence>
<evidence type="ECO:0000256" key="1">
    <source>
        <dbReference type="SAM" id="SignalP"/>
    </source>
</evidence>
<proteinExistence type="predicted"/>
<protein>
    <recommendedName>
        <fullName evidence="4">Peptidoglycan-binding protein</fullName>
    </recommendedName>
</protein>
<dbReference type="EMBL" id="BAAAZX010000019">
    <property type="protein sequence ID" value="GAA4011335.1"/>
    <property type="molecule type" value="Genomic_DNA"/>
</dbReference>
<feature type="signal peptide" evidence="1">
    <location>
        <begin position="1"/>
        <end position="27"/>
    </location>
</feature>
<comment type="caution">
    <text evidence="2">The sequence shown here is derived from an EMBL/GenBank/DDBJ whole genome shotgun (WGS) entry which is preliminary data.</text>
</comment>
<sequence>MRSRILRKTFVPTAVAVALAVGTLAGAVPGYAVPQPATTARVTQPAMAEGEVGAQAVVNLGLTVRKAKGVQTWLKRFHGLYSGPIDGALGSNSWIGIQQVLALYNGYEGDIDGIPGTQTKKALQRFLNYEGYNAGTVDGIWGPQSTNAWAAFADAMVDYYNIP</sequence>
<name>A0ABP7SG68_9ACTN</name>
<feature type="chain" id="PRO_5047436634" description="Peptidoglycan-binding protein" evidence="1">
    <location>
        <begin position="28"/>
        <end position="163"/>
    </location>
</feature>
<reference evidence="3" key="1">
    <citation type="journal article" date="2019" name="Int. J. Syst. Evol. Microbiol.">
        <title>The Global Catalogue of Microorganisms (GCM) 10K type strain sequencing project: providing services to taxonomists for standard genome sequencing and annotation.</title>
        <authorList>
            <consortium name="The Broad Institute Genomics Platform"/>
            <consortium name="The Broad Institute Genome Sequencing Center for Infectious Disease"/>
            <person name="Wu L."/>
            <person name="Ma J."/>
        </authorList>
    </citation>
    <scope>NUCLEOTIDE SEQUENCE [LARGE SCALE GENOMIC DNA]</scope>
    <source>
        <strain evidence="3">JCM 16924</strain>
    </source>
</reference>
<organism evidence="2 3">
    <name type="scientific">Streptomyces plumbiresistens</name>
    <dbReference type="NCBI Taxonomy" id="511811"/>
    <lineage>
        <taxon>Bacteria</taxon>
        <taxon>Bacillati</taxon>
        <taxon>Actinomycetota</taxon>
        <taxon>Actinomycetes</taxon>
        <taxon>Kitasatosporales</taxon>
        <taxon>Streptomycetaceae</taxon>
        <taxon>Streptomyces</taxon>
    </lineage>
</organism>
<dbReference type="Proteomes" id="UP001500456">
    <property type="component" value="Unassembled WGS sequence"/>
</dbReference>